<proteinExistence type="predicted"/>
<dbReference type="Proteomes" id="UP000183107">
    <property type="component" value="Unassembled WGS sequence"/>
</dbReference>
<dbReference type="InterPro" id="IPR029044">
    <property type="entry name" value="Nucleotide-diphossugar_trans"/>
</dbReference>
<dbReference type="GO" id="GO:0016740">
    <property type="term" value="F:transferase activity"/>
    <property type="evidence" value="ECO:0007669"/>
    <property type="project" value="UniProtKB-KW"/>
</dbReference>
<dbReference type="InterPro" id="IPR050834">
    <property type="entry name" value="Glycosyltransf_2"/>
</dbReference>
<dbReference type="InterPro" id="IPR001173">
    <property type="entry name" value="Glyco_trans_2-like"/>
</dbReference>
<dbReference type="AlphaFoldDB" id="A0A1I5C7K6"/>
<dbReference type="CDD" id="cd00761">
    <property type="entry name" value="Glyco_tranf_GTA_type"/>
    <property type="match status" value="1"/>
</dbReference>
<sequence>MPDSLLRTSRSSVKPVLSVVICTYNRAPLLDRVLDSLCRQTLPLRDFEVVIINDGSIDDTEAVSASYASKLPLRYIYQRNAGLASAKNHGLFASRGDVVLFLNDDDIAGEALLEEHVKTHAAFPADNYAVLGYTALDQDISDNPLMHFITEVGCFLFSYPSLKHGDILDYTYFWGGRSSCKRSLLLEFGVFNPVFRFGAEDIELGYRLSKQGLRVVYNEHAVSHTIRKIDFDGFCHRLERQGASNYVFSQLHPEPEIQHWSEVADSERNWSMLGGHYRAIVKSARHLDSMANLKLASGLNLDEEMRNLLYRAYWAAFKACKIKGIMKKKAAFAMLTEHK</sequence>
<keyword evidence="2" id="KW-0808">Transferase</keyword>
<feature type="domain" description="Glycosyltransferase 2-like" evidence="1">
    <location>
        <begin position="18"/>
        <end position="145"/>
    </location>
</feature>
<evidence type="ECO:0000313" key="2">
    <source>
        <dbReference type="EMBL" id="SFN82631.1"/>
    </source>
</evidence>
<dbReference type="STRING" id="1266925.GCA_000619905_02133"/>
<dbReference type="SUPFAM" id="SSF53448">
    <property type="entry name" value="Nucleotide-diphospho-sugar transferases"/>
    <property type="match status" value="1"/>
</dbReference>
<protein>
    <submittedName>
        <fullName evidence="2">Glycosyl transferase family 2</fullName>
    </submittedName>
</protein>
<reference evidence="3" key="1">
    <citation type="submission" date="2016-10" db="EMBL/GenBank/DDBJ databases">
        <authorList>
            <person name="Varghese N."/>
        </authorList>
    </citation>
    <scope>NUCLEOTIDE SEQUENCE [LARGE SCALE GENOMIC DNA]</scope>
    <source>
        <strain evidence="3">Nsp8</strain>
    </source>
</reference>
<accession>A0A1I5C7K6</accession>
<gene>
    <name evidence="2" type="ORF">SAMN05216386_1986</name>
</gene>
<name>A0A1I5C7K6_9PROT</name>
<dbReference type="EMBL" id="FOVJ01000003">
    <property type="protein sequence ID" value="SFN82631.1"/>
    <property type="molecule type" value="Genomic_DNA"/>
</dbReference>
<dbReference type="Gene3D" id="3.90.550.10">
    <property type="entry name" value="Spore Coat Polysaccharide Biosynthesis Protein SpsA, Chain A"/>
    <property type="match status" value="1"/>
</dbReference>
<organism evidence="2 3">
    <name type="scientific">Nitrosospira briensis</name>
    <dbReference type="NCBI Taxonomy" id="35799"/>
    <lineage>
        <taxon>Bacteria</taxon>
        <taxon>Pseudomonadati</taxon>
        <taxon>Pseudomonadota</taxon>
        <taxon>Betaproteobacteria</taxon>
        <taxon>Nitrosomonadales</taxon>
        <taxon>Nitrosomonadaceae</taxon>
        <taxon>Nitrosospira</taxon>
    </lineage>
</organism>
<dbReference type="PANTHER" id="PTHR43685:SF3">
    <property type="entry name" value="SLR2126 PROTEIN"/>
    <property type="match status" value="1"/>
</dbReference>
<dbReference type="PANTHER" id="PTHR43685">
    <property type="entry name" value="GLYCOSYLTRANSFERASE"/>
    <property type="match status" value="1"/>
</dbReference>
<keyword evidence="3" id="KW-1185">Reference proteome</keyword>
<evidence type="ECO:0000313" key="3">
    <source>
        <dbReference type="Proteomes" id="UP000183107"/>
    </source>
</evidence>
<dbReference type="Pfam" id="PF00535">
    <property type="entry name" value="Glycos_transf_2"/>
    <property type="match status" value="1"/>
</dbReference>
<dbReference type="RefSeq" id="WP_074797021.1">
    <property type="nucleotide sequence ID" value="NZ_FOVJ01000003.1"/>
</dbReference>
<evidence type="ECO:0000259" key="1">
    <source>
        <dbReference type="Pfam" id="PF00535"/>
    </source>
</evidence>